<organism evidence="1 2">
    <name type="scientific">Escherichia phage C119</name>
    <dbReference type="NCBI Taxonomy" id="1735565"/>
    <lineage>
        <taxon>Viruses</taxon>
        <taxon>Duplodnaviria</taxon>
        <taxon>Heunggongvirae</taxon>
        <taxon>Uroviricota</taxon>
        <taxon>Caudoviricetes</taxon>
        <taxon>Drexlerviridae</taxon>
        <taxon>Rogunavirinae</taxon>
        <taxon>Rogunavirus</taxon>
        <taxon>Rogunavirus C119</taxon>
    </lineage>
</organism>
<gene>
    <name evidence="1" type="ORF">C119_16</name>
</gene>
<protein>
    <submittedName>
        <fullName evidence="1">Tailspike sialidase</fullName>
    </submittedName>
</protein>
<evidence type="ECO:0000313" key="1">
    <source>
        <dbReference type="EMBL" id="ALJ98896.1"/>
    </source>
</evidence>
<accession>A0A0P0IK84</accession>
<dbReference type="EMBL" id="KT825490">
    <property type="protein sequence ID" value="ALJ98896.1"/>
    <property type="molecule type" value="Genomic_DNA"/>
</dbReference>
<sequence length="71" mass="7962">MKINLLCTNAEVGVFDLNVGQTYVAYFNDDYGHYELSDEGFSYELSEVRGAPLTFYCKSFSGGLVTFIKVN</sequence>
<keyword evidence="2" id="KW-1185">Reference proteome</keyword>
<evidence type="ECO:0000313" key="2">
    <source>
        <dbReference type="Proteomes" id="UP000229605"/>
    </source>
</evidence>
<proteinExistence type="predicted"/>
<dbReference type="Proteomes" id="UP000229605">
    <property type="component" value="Segment"/>
</dbReference>
<name>A0A0P0IK84_9CAUD</name>
<reference evidence="1 2" key="1">
    <citation type="submission" date="2015-09" db="EMBL/GenBank/DDBJ databases">
        <title>Preliminary characterization of a novel lytic bacteriophage as a possible biocontrol agent against multidrug resistant Shiga toxin-producing Escherichia coli (STEC).</title>
        <authorList>
            <person name="Amarillas L."/>
            <person name="Leon-Felix J."/>
        </authorList>
    </citation>
    <scope>NUCLEOTIDE SEQUENCE [LARGE SCALE GENOMIC DNA]</scope>
</reference>